<name>A0A1G6ZKL6_9RHOB</name>
<evidence type="ECO:0000259" key="4">
    <source>
        <dbReference type="Pfam" id="PF07859"/>
    </source>
</evidence>
<dbReference type="RefSeq" id="WP_090522463.1">
    <property type="nucleotide sequence ID" value="NZ_FNAH01000003.1"/>
</dbReference>
<evidence type="ECO:0000313" key="6">
    <source>
        <dbReference type="Proteomes" id="UP000199344"/>
    </source>
</evidence>
<dbReference type="Gene3D" id="3.40.50.1820">
    <property type="entry name" value="alpha/beta hydrolase"/>
    <property type="match status" value="1"/>
</dbReference>
<dbReference type="PANTHER" id="PTHR48081:SF8">
    <property type="entry name" value="ALPHA_BETA HYDROLASE FOLD-3 DOMAIN-CONTAINING PROTEIN-RELATED"/>
    <property type="match status" value="1"/>
</dbReference>
<dbReference type="InterPro" id="IPR050300">
    <property type="entry name" value="GDXG_lipolytic_enzyme"/>
</dbReference>
<dbReference type="Pfam" id="PF07859">
    <property type="entry name" value="Abhydrolase_3"/>
    <property type="match status" value="1"/>
</dbReference>
<feature type="domain" description="Alpha/beta hydrolase fold-3" evidence="4">
    <location>
        <begin position="117"/>
        <end position="326"/>
    </location>
</feature>
<gene>
    <name evidence="5" type="ORF">SAMN05421538_103272</name>
</gene>
<dbReference type="PROSITE" id="PS01173">
    <property type="entry name" value="LIPASE_GDXG_HIS"/>
    <property type="match status" value="1"/>
</dbReference>
<dbReference type="InterPro" id="IPR002168">
    <property type="entry name" value="Lipase_GDXG_HIS_AS"/>
</dbReference>
<organism evidence="5 6">
    <name type="scientific">Paracoccus isoporae</name>
    <dbReference type="NCBI Taxonomy" id="591205"/>
    <lineage>
        <taxon>Bacteria</taxon>
        <taxon>Pseudomonadati</taxon>
        <taxon>Pseudomonadota</taxon>
        <taxon>Alphaproteobacteria</taxon>
        <taxon>Rhodobacterales</taxon>
        <taxon>Paracoccaceae</taxon>
        <taxon>Paracoccus</taxon>
    </lineage>
</organism>
<dbReference type="InterPro" id="IPR029058">
    <property type="entry name" value="AB_hydrolase_fold"/>
</dbReference>
<dbReference type="PROSITE" id="PS01174">
    <property type="entry name" value="LIPASE_GDXG_SER"/>
    <property type="match status" value="1"/>
</dbReference>
<keyword evidence="2" id="KW-0378">Hydrolase</keyword>
<sequence length="366" mass="39604">MFLTANKFMARMGDLSLGLTPAAVARLLVTGRRAKWDGRRVDPRAQVAGRFFTSLRIPATEARLTAFREFFDALGTRSGFADTGGVGTRDIAMPLADRSLTGRLYSPDGVADGGPLILFFHGGGYVLGSVAGYDPICRRLAKLSGHRLLSVEYRLAPEHPWPAPVEDARDSWTWVQQNADRLGIDPERVTLSGDSAGGGLALVVANHAAATPQDNQPAALALAYPAARVTLQDEAEQALAGMELLLGVSVLEWFKKTYTAGRVEATDPTMSPALDEDGLRHMPPTLILTAGFDPLRPGAEFLRDRLAAGGRAVELYEYPTMIHGFVSLGRHFTEADDAIRRLARYVRTCCETERGESRQAARGGIV</sequence>
<dbReference type="OrthoDB" id="9806180at2"/>
<keyword evidence="6" id="KW-1185">Reference proteome</keyword>
<evidence type="ECO:0000256" key="3">
    <source>
        <dbReference type="PROSITE-ProRule" id="PRU10038"/>
    </source>
</evidence>
<dbReference type="AlphaFoldDB" id="A0A1G6ZKL6"/>
<dbReference type="InterPro" id="IPR013094">
    <property type="entry name" value="AB_hydrolase_3"/>
</dbReference>
<dbReference type="GO" id="GO:0016787">
    <property type="term" value="F:hydrolase activity"/>
    <property type="evidence" value="ECO:0007669"/>
    <property type="project" value="UniProtKB-KW"/>
</dbReference>
<protein>
    <submittedName>
        <fullName evidence="5">Acetyl esterase</fullName>
    </submittedName>
</protein>
<dbReference type="PANTHER" id="PTHR48081">
    <property type="entry name" value="AB HYDROLASE SUPERFAMILY PROTEIN C4A8.06C"/>
    <property type="match status" value="1"/>
</dbReference>
<accession>A0A1G6ZKL6</accession>
<feature type="active site" evidence="3">
    <location>
        <position position="195"/>
    </location>
</feature>
<evidence type="ECO:0000256" key="2">
    <source>
        <dbReference type="ARBA" id="ARBA00022801"/>
    </source>
</evidence>
<dbReference type="SUPFAM" id="SSF53474">
    <property type="entry name" value="alpha/beta-Hydrolases"/>
    <property type="match status" value="1"/>
</dbReference>
<dbReference type="Proteomes" id="UP000199344">
    <property type="component" value="Unassembled WGS sequence"/>
</dbReference>
<evidence type="ECO:0000256" key="1">
    <source>
        <dbReference type="ARBA" id="ARBA00010515"/>
    </source>
</evidence>
<proteinExistence type="inferred from homology"/>
<reference evidence="5 6" key="1">
    <citation type="submission" date="2016-10" db="EMBL/GenBank/DDBJ databases">
        <authorList>
            <person name="de Groot N.N."/>
        </authorList>
    </citation>
    <scope>NUCLEOTIDE SEQUENCE [LARGE SCALE GENOMIC DNA]</scope>
    <source>
        <strain evidence="5 6">DSM 22220</strain>
    </source>
</reference>
<dbReference type="STRING" id="591205.SAMN05421538_103272"/>
<comment type="similarity">
    <text evidence="1">Belongs to the 'GDXG' lipolytic enzyme family.</text>
</comment>
<dbReference type="InterPro" id="IPR033140">
    <property type="entry name" value="Lipase_GDXG_put_SER_AS"/>
</dbReference>
<dbReference type="EMBL" id="FNAH01000003">
    <property type="protein sequence ID" value="SDE02355.1"/>
    <property type="molecule type" value="Genomic_DNA"/>
</dbReference>
<evidence type="ECO:0000313" key="5">
    <source>
        <dbReference type="EMBL" id="SDE02355.1"/>
    </source>
</evidence>